<dbReference type="EMBL" id="GBRH01232727">
    <property type="protein sequence ID" value="JAD65168.1"/>
    <property type="molecule type" value="Transcribed_RNA"/>
</dbReference>
<evidence type="ECO:0000313" key="2">
    <source>
        <dbReference type="EMBL" id="JAD65168.1"/>
    </source>
</evidence>
<dbReference type="AlphaFoldDB" id="A0A0A9BSK7"/>
<protein>
    <submittedName>
        <fullName evidence="2">Uncharacterized protein</fullName>
    </submittedName>
</protein>
<sequence>MISPFQRSQHSLSSPRLLSLWLYCCFTCCKITWLFMTH</sequence>
<evidence type="ECO:0000256" key="1">
    <source>
        <dbReference type="SAM" id="Phobius"/>
    </source>
</evidence>
<feature type="transmembrane region" description="Helical" evidence="1">
    <location>
        <begin position="20"/>
        <end position="36"/>
    </location>
</feature>
<reference evidence="2" key="1">
    <citation type="submission" date="2014-09" db="EMBL/GenBank/DDBJ databases">
        <authorList>
            <person name="Magalhaes I.L.F."/>
            <person name="Oliveira U."/>
            <person name="Santos F.R."/>
            <person name="Vidigal T.H.D.A."/>
            <person name="Brescovit A.D."/>
            <person name="Santos A.J."/>
        </authorList>
    </citation>
    <scope>NUCLEOTIDE SEQUENCE</scope>
    <source>
        <tissue evidence="2">Shoot tissue taken approximately 20 cm above the soil surface</tissue>
    </source>
</reference>
<name>A0A0A9BSK7_ARUDO</name>
<keyword evidence="1" id="KW-0812">Transmembrane</keyword>
<accession>A0A0A9BSK7</accession>
<keyword evidence="1" id="KW-0472">Membrane</keyword>
<proteinExistence type="predicted"/>
<reference evidence="2" key="2">
    <citation type="journal article" date="2015" name="Data Brief">
        <title>Shoot transcriptome of the giant reed, Arundo donax.</title>
        <authorList>
            <person name="Barrero R.A."/>
            <person name="Guerrero F.D."/>
            <person name="Moolhuijzen P."/>
            <person name="Goolsby J.A."/>
            <person name="Tidwell J."/>
            <person name="Bellgard S.E."/>
            <person name="Bellgard M.I."/>
        </authorList>
    </citation>
    <scope>NUCLEOTIDE SEQUENCE</scope>
    <source>
        <tissue evidence="2">Shoot tissue taken approximately 20 cm above the soil surface</tissue>
    </source>
</reference>
<keyword evidence="1" id="KW-1133">Transmembrane helix</keyword>
<organism evidence="2">
    <name type="scientific">Arundo donax</name>
    <name type="common">Giant reed</name>
    <name type="synonym">Donax arundinaceus</name>
    <dbReference type="NCBI Taxonomy" id="35708"/>
    <lineage>
        <taxon>Eukaryota</taxon>
        <taxon>Viridiplantae</taxon>
        <taxon>Streptophyta</taxon>
        <taxon>Embryophyta</taxon>
        <taxon>Tracheophyta</taxon>
        <taxon>Spermatophyta</taxon>
        <taxon>Magnoliopsida</taxon>
        <taxon>Liliopsida</taxon>
        <taxon>Poales</taxon>
        <taxon>Poaceae</taxon>
        <taxon>PACMAD clade</taxon>
        <taxon>Arundinoideae</taxon>
        <taxon>Arundineae</taxon>
        <taxon>Arundo</taxon>
    </lineage>
</organism>